<feature type="transmembrane region" description="Helical" evidence="6">
    <location>
        <begin position="38"/>
        <end position="59"/>
    </location>
</feature>
<keyword evidence="4 6" id="KW-1133">Transmembrane helix</keyword>
<feature type="transmembrane region" description="Helical" evidence="6">
    <location>
        <begin position="94"/>
        <end position="117"/>
    </location>
</feature>
<evidence type="ECO:0000256" key="5">
    <source>
        <dbReference type="ARBA" id="ARBA00023136"/>
    </source>
</evidence>
<reference evidence="7" key="1">
    <citation type="submission" date="2018-06" db="EMBL/GenBank/DDBJ databases">
        <authorList>
            <person name="Zhirakovskaya E."/>
        </authorList>
    </citation>
    <scope>NUCLEOTIDE SEQUENCE</scope>
</reference>
<protein>
    <submittedName>
        <fullName evidence="7">Probable iron export permease protein FetB</fullName>
    </submittedName>
</protein>
<feature type="transmembrane region" description="Helical" evidence="6">
    <location>
        <begin position="208"/>
        <end position="230"/>
    </location>
</feature>
<keyword evidence="3 6" id="KW-0812">Transmembrane</keyword>
<evidence type="ECO:0000313" key="7">
    <source>
        <dbReference type="EMBL" id="VAW23797.1"/>
    </source>
</evidence>
<evidence type="ECO:0000256" key="2">
    <source>
        <dbReference type="ARBA" id="ARBA00005268"/>
    </source>
</evidence>
<proteinExistence type="inferred from homology"/>
<keyword evidence="5 6" id="KW-0472">Membrane</keyword>
<evidence type="ECO:0000256" key="6">
    <source>
        <dbReference type="SAM" id="Phobius"/>
    </source>
</evidence>
<comment type="similarity">
    <text evidence="2">Belongs to the UPF0014 family.</text>
</comment>
<dbReference type="InterPro" id="IPR005226">
    <property type="entry name" value="UPF0014_fam"/>
</dbReference>
<comment type="subcellular location">
    <subcellularLocation>
        <location evidence="1">Membrane</location>
        <topology evidence="1">Multi-pass membrane protein</topology>
    </subcellularLocation>
</comment>
<feature type="transmembrane region" description="Helical" evidence="6">
    <location>
        <begin position="65"/>
        <end position="82"/>
    </location>
</feature>
<evidence type="ECO:0000256" key="1">
    <source>
        <dbReference type="ARBA" id="ARBA00004141"/>
    </source>
</evidence>
<name>A0A3B0UES3_9ZZZZ</name>
<feature type="transmembrane region" description="Helical" evidence="6">
    <location>
        <begin position="167"/>
        <end position="188"/>
    </location>
</feature>
<evidence type="ECO:0000256" key="3">
    <source>
        <dbReference type="ARBA" id="ARBA00022692"/>
    </source>
</evidence>
<dbReference type="PANTHER" id="PTHR30028:SF0">
    <property type="entry name" value="PROTEIN ALUMINUM SENSITIVE 3"/>
    <property type="match status" value="1"/>
</dbReference>
<dbReference type="EMBL" id="UOEO01000247">
    <property type="protein sequence ID" value="VAW23797.1"/>
    <property type="molecule type" value="Genomic_DNA"/>
</dbReference>
<evidence type="ECO:0000256" key="4">
    <source>
        <dbReference type="ARBA" id="ARBA00022989"/>
    </source>
</evidence>
<sequence>MTSSTVHDIPLINFLALAGPAIVVLTVLFYWNLNLGKSIYALARMLGQLLAIGYVLAFIFEAQSALWVLLVLTFMMLAATWISLNPLKGPTRPLYIAAFFAILVAGSVTLFAVTRGVLEITPWYAPRQMIPLAGMIFSSAMTAISLSSERLVSELKRGLAYQQARTIAFNASLIPTLNSLFAVGLVSLPGMMTGQILSGVTPLIAAKYQIVVMIMLFSSVGLSAVIFLFLSKKHFLALYAPATVLHAN</sequence>
<dbReference type="PANTHER" id="PTHR30028">
    <property type="entry name" value="UPF0014 INNER MEMBRANE PROTEIN YBBM-RELATED"/>
    <property type="match status" value="1"/>
</dbReference>
<accession>A0A3B0UES3</accession>
<organism evidence="7">
    <name type="scientific">hydrothermal vent metagenome</name>
    <dbReference type="NCBI Taxonomy" id="652676"/>
    <lineage>
        <taxon>unclassified sequences</taxon>
        <taxon>metagenomes</taxon>
        <taxon>ecological metagenomes</taxon>
    </lineage>
</organism>
<dbReference type="AlphaFoldDB" id="A0A3B0UES3"/>
<dbReference type="GO" id="GO:0005886">
    <property type="term" value="C:plasma membrane"/>
    <property type="evidence" value="ECO:0007669"/>
    <property type="project" value="TreeGrafter"/>
</dbReference>
<dbReference type="Pfam" id="PF03649">
    <property type="entry name" value="UPF0014"/>
    <property type="match status" value="1"/>
</dbReference>
<feature type="transmembrane region" description="Helical" evidence="6">
    <location>
        <begin position="12"/>
        <end position="31"/>
    </location>
</feature>
<gene>
    <name evidence="7" type="ORF">MNBD_ALPHA12-2283</name>
</gene>
<feature type="transmembrane region" description="Helical" evidence="6">
    <location>
        <begin position="129"/>
        <end position="146"/>
    </location>
</feature>